<protein>
    <recommendedName>
        <fullName evidence="2">Peptidase S1 domain-containing protein</fullName>
    </recommendedName>
</protein>
<feature type="chain" id="PRO_5040142552" description="Peptidase S1 domain-containing protein" evidence="1">
    <location>
        <begin position="19"/>
        <end position="114"/>
    </location>
</feature>
<sequence>MQIFALIILLSFIVLNEFKSTKHVHKGLIDDFKLEDYPYVMCLKILLPNKRVETCTGSLVAELFVLTAAHCVYGKDKKDLKVNTPIPSLTNLIIIKLHIILSTNYISVNTLQLP</sequence>
<dbReference type="InterPro" id="IPR001254">
    <property type="entry name" value="Trypsin_dom"/>
</dbReference>
<dbReference type="Gene3D" id="2.40.10.10">
    <property type="entry name" value="Trypsin-like serine proteases"/>
    <property type="match status" value="1"/>
</dbReference>
<evidence type="ECO:0000259" key="2">
    <source>
        <dbReference type="Pfam" id="PF00089"/>
    </source>
</evidence>
<evidence type="ECO:0000256" key="1">
    <source>
        <dbReference type="SAM" id="SignalP"/>
    </source>
</evidence>
<feature type="domain" description="Peptidase S1" evidence="2">
    <location>
        <begin position="52"/>
        <end position="82"/>
    </location>
</feature>
<feature type="signal peptide" evidence="1">
    <location>
        <begin position="1"/>
        <end position="18"/>
    </location>
</feature>
<dbReference type="GO" id="GO:0006508">
    <property type="term" value="P:proteolysis"/>
    <property type="evidence" value="ECO:0007669"/>
    <property type="project" value="InterPro"/>
</dbReference>
<dbReference type="InterPro" id="IPR043504">
    <property type="entry name" value="Peptidase_S1_PA_chymotrypsin"/>
</dbReference>
<dbReference type="Proteomes" id="UP001154329">
    <property type="component" value="Chromosome 3"/>
</dbReference>
<dbReference type="SUPFAM" id="SSF50494">
    <property type="entry name" value="Trypsin-like serine proteases"/>
    <property type="match status" value="1"/>
</dbReference>
<dbReference type="AlphaFoldDB" id="A0A9P0J726"/>
<keyword evidence="4" id="KW-1185">Reference proteome</keyword>
<proteinExistence type="predicted"/>
<dbReference type="GO" id="GO:0004252">
    <property type="term" value="F:serine-type endopeptidase activity"/>
    <property type="evidence" value="ECO:0007669"/>
    <property type="project" value="InterPro"/>
</dbReference>
<name>A0A9P0J726_APHGO</name>
<keyword evidence="1" id="KW-0732">Signal</keyword>
<dbReference type="EMBL" id="OU899036">
    <property type="protein sequence ID" value="CAH1731558.1"/>
    <property type="molecule type" value="Genomic_DNA"/>
</dbReference>
<dbReference type="Pfam" id="PF00089">
    <property type="entry name" value="Trypsin"/>
    <property type="match status" value="1"/>
</dbReference>
<reference evidence="3" key="2">
    <citation type="submission" date="2022-10" db="EMBL/GenBank/DDBJ databases">
        <authorList>
            <consortium name="ENA_rothamsted_submissions"/>
            <consortium name="culmorum"/>
            <person name="King R."/>
        </authorList>
    </citation>
    <scope>NUCLEOTIDE SEQUENCE</scope>
</reference>
<accession>A0A9P0J726</accession>
<evidence type="ECO:0000313" key="3">
    <source>
        <dbReference type="EMBL" id="CAH1731558.1"/>
    </source>
</evidence>
<dbReference type="InterPro" id="IPR009003">
    <property type="entry name" value="Peptidase_S1_PA"/>
</dbReference>
<gene>
    <name evidence="3" type="ORF">APHIGO_LOCUS8251</name>
</gene>
<organism evidence="3 4">
    <name type="scientific">Aphis gossypii</name>
    <name type="common">Cotton aphid</name>
    <dbReference type="NCBI Taxonomy" id="80765"/>
    <lineage>
        <taxon>Eukaryota</taxon>
        <taxon>Metazoa</taxon>
        <taxon>Ecdysozoa</taxon>
        <taxon>Arthropoda</taxon>
        <taxon>Hexapoda</taxon>
        <taxon>Insecta</taxon>
        <taxon>Pterygota</taxon>
        <taxon>Neoptera</taxon>
        <taxon>Paraneoptera</taxon>
        <taxon>Hemiptera</taxon>
        <taxon>Sternorrhyncha</taxon>
        <taxon>Aphidomorpha</taxon>
        <taxon>Aphidoidea</taxon>
        <taxon>Aphididae</taxon>
        <taxon>Aphidini</taxon>
        <taxon>Aphis</taxon>
        <taxon>Aphis</taxon>
    </lineage>
</organism>
<reference evidence="3" key="1">
    <citation type="submission" date="2022-02" db="EMBL/GenBank/DDBJ databases">
        <authorList>
            <person name="King R."/>
        </authorList>
    </citation>
    <scope>NUCLEOTIDE SEQUENCE</scope>
</reference>
<evidence type="ECO:0000313" key="4">
    <source>
        <dbReference type="Proteomes" id="UP001154329"/>
    </source>
</evidence>